<dbReference type="SUPFAM" id="SSF52540">
    <property type="entry name" value="P-loop containing nucleoside triphosphate hydrolases"/>
    <property type="match status" value="1"/>
</dbReference>
<dbReference type="Gene3D" id="3.40.50.300">
    <property type="entry name" value="P-loop containing nucleotide triphosphate hydrolases"/>
    <property type="match status" value="1"/>
</dbReference>
<feature type="compositionally biased region" description="Basic and acidic residues" evidence="2">
    <location>
        <begin position="451"/>
        <end position="465"/>
    </location>
</feature>
<feature type="compositionally biased region" description="Polar residues" evidence="2">
    <location>
        <begin position="115"/>
        <end position="124"/>
    </location>
</feature>
<evidence type="ECO:0000259" key="3">
    <source>
        <dbReference type="PROSITE" id="PS51719"/>
    </source>
</evidence>
<dbReference type="PANTHER" id="PTHR18884">
    <property type="entry name" value="SEPTIN"/>
    <property type="match status" value="1"/>
</dbReference>
<dbReference type="GO" id="GO:0005525">
    <property type="term" value="F:GTP binding"/>
    <property type="evidence" value="ECO:0007669"/>
    <property type="project" value="UniProtKB-KW"/>
</dbReference>
<keyword evidence="1" id="KW-0342">GTP-binding</keyword>
<dbReference type="InterPro" id="IPR027417">
    <property type="entry name" value="P-loop_NTPase"/>
</dbReference>
<feature type="compositionally biased region" description="Polar residues" evidence="2">
    <location>
        <begin position="405"/>
        <end position="421"/>
    </location>
</feature>
<dbReference type="HOGENOM" id="CLU_031563_0_0_1"/>
<accession>A0A0C9W6R8</accession>
<name>A0A0C9W6R8_9AGAM</name>
<feature type="domain" description="Septin-type G" evidence="3">
    <location>
        <begin position="133"/>
        <end position="582"/>
    </location>
</feature>
<feature type="region of interest" description="Disordered" evidence="2">
    <location>
        <begin position="110"/>
        <end position="131"/>
    </location>
</feature>
<feature type="compositionally biased region" description="Low complexity" evidence="2">
    <location>
        <begin position="376"/>
        <end position="404"/>
    </location>
</feature>
<comment type="similarity">
    <text evidence="1">Belongs to the TRAFAC class TrmE-Era-EngA-EngB-Septin-like GTPase superfamily. Septin GTPase family.</text>
</comment>
<feature type="region of interest" description="Disordered" evidence="2">
    <location>
        <begin position="501"/>
        <end position="521"/>
    </location>
</feature>
<sequence>MFSFRKRPRANSSTATPLKTSPSLPELHAQGIPWPENLVDVTVLRETPPVPERHPHQGAVKNSLHSLDRAPILFHKPFRFHSGQPTAASNGNGNGAKISSLYMSPHPPSAFDNWRSPSSAGTTSRRTHRKNRTPPAFNLMVVGGRGTGKTSLLRLLLDTADISPTATEDQRAALDRFVKGGLRQTQAISTACVEICESRYDRVSLTVIDTPGLDFGLGQELSVEHQVTSMIKYLDKQYADTMNEEAKVLRESKGDQHVHLCIFMIDPSSIMSTNTRRAQSSLPEKTLSETTISLSSPVAAPEAEQPYEYPGDLAMSPAELRVIRRLSVRVNVLPVIAKADSLTDETLSAVKGAVRKGLQEAGLDFGVFSTPKPKDGSSSPSSPQEETTTNGNGLHNGHNGVNGTAKNTTNDVHQNGDSHVATNAEAAKERPSRPVITLKGTRLSRSRSRSRRDLSSVAQDDREPQYPEEADEESVANIRFSAQTVSKTGLDTLLPFALISPEPFSSPRPRQLRPTTPESKYSSNLRGVFTRKFRWGTVDVLNPEHCDFAALRTAILLTHMKVLKVHTREVLYEKYRTEKLLAKRATRSIGPEETKRLLEGWHTS</sequence>
<reference evidence="4 5" key="1">
    <citation type="submission" date="2014-04" db="EMBL/GenBank/DDBJ databases">
        <title>Evolutionary Origins and Diversification of the Mycorrhizal Mutualists.</title>
        <authorList>
            <consortium name="DOE Joint Genome Institute"/>
            <consortium name="Mycorrhizal Genomics Consortium"/>
            <person name="Kohler A."/>
            <person name="Kuo A."/>
            <person name="Nagy L.G."/>
            <person name="Floudas D."/>
            <person name="Copeland A."/>
            <person name="Barry K.W."/>
            <person name="Cichocki N."/>
            <person name="Veneault-Fourrey C."/>
            <person name="LaButti K."/>
            <person name="Lindquist E.A."/>
            <person name="Lipzen A."/>
            <person name="Lundell T."/>
            <person name="Morin E."/>
            <person name="Murat C."/>
            <person name="Riley R."/>
            <person name="Ohm R."/>
            <person name="Sun H."/>
            <person name="Tunlid A."/>
            <person name="Henrissat B."/>
            <person name="Grigoriev I.V."/>
            <person name="Hibbett D.S."/>
            <person name="Martin F."/>
        </authorList>
    </citation>
    <scope>NUCLEOTIDE SEQUENCE [LARGE SCALE GENOMIC DNA]</scope>
    <source>
        <strain evidence="4 5">MD-312</strain>
    </source>
</reference>
<keyword evidence="5" id="KW-1185">Reference proteome</keyword>
<feature type="region of interest" description="Disordered" evidence="2">
    <location>
        <begin position="365"/>
        <end position="474"/>
    </location>
</feature>
<feature type="compositionally biased region" description="Polar residues" evidence="2">
    <location>
        <begin position="10"/>
        <end position="23"/>
    </location>
</feature>
<dbReference type="OrthoDB" id="10261408at2759"/>
<feature type="region of interest" description="Disordered" evidence="2">
    <location>
        <begin position="1"/>
        <end position="31"/>
    </location>
</feature>
<dbReference type="Proteomes" id="UP000053820">
    <property type="component" value="Unassembled WGS sequence"/>
</dbReference>
<evidence type="ECO:0000313" key="5">
    <source>
        <dbReference type="Proteomes" id="UP000053820"/>
    </source>
</evidence>
<proteinExistence type="inferred from homology"/>
<keyword evidence="1" id="KW-0547">Nucleotide-binding</keyword>
<dbReference type="Pfam" id="PF00735">
    <property type="entry name" value="Septin"/>
    <property type="match status" value="3"/>
</dbReference>
<evidence type="ECO:0000256" key="2">
    <source>
        <dbReference type="SAM" id="MobiDB-lite"/>
    </source>
</evidence>
<dbReference type="AlphaFoldDB" id="A0A0C9W6R8"/>
<gene>
    <name evidence="4" type="ORF">HYDPIDRAFT_94001</name>
</gene>
<dbReference type="EMBL" id="KN839854">
    <property type="protein sequence ID" value="KIJ62638.1"/>
    <property type="molecule type" value="Genomic_DNA"/>
</dbReference>
<evidence type="ECO:0000256" key="1">
    <source>
        <dbReference type="RuleBase" id="RU004560"/>
    </source>
</evidence>
<dbReference type="InterPro" id="IPR030379">
    <property type="entry name" value="G_SEPTIN_dom"/>
</dbReference>
<protein>
    <recommendedName>
        <fullName evidence="3">Septin-type G domain-containing protein</fullName>
    </recommendedName>
</protein>
<organism evidence="4 5">
    <name type="scientific">Hydnomerulius pinastri MD-312</name>
    <dbReference type="NCBI Taxonomy" id="994086"/>
    <lineage>
        <taxon>Eukaryota</taxon>
        <taxon>Fungi</taxon>
        <taxon>Dikarya</taxon>
        <taxon>Basidiomycota</taxon>
        <taxon>Agaricomycotina</taxon>
        <taxon>Agaricomycetes</taxon>
        <taxon>Agaricomycetidae</taxon>
        <taxon>Boletales</taxon>
        <taxon>Boletales incertae sedis</taxon>
        <taxon>Leucogyrophana</taxon>
    </lineage>
</organism>
<evidence type="ECO:0000313" key="4">
    <source>
        <dbReference type="EMBL" id="KIJ62638.1"/>
    </source>
</evidence>
<dbReference type="PROSITE" id="PS51719">
    <property type="entry name" value="G_SEPTIN"/>
    <property type="match status" value="1"/>
</dbReference>